<dbReference type="RefSeq" id="WP_090043160.1">
    <property type="nucleotide sequence ID" value="NZ_FOKI01000060.1"/>
</dbReference>
<gene>
    <name evidence="1" type="ORF">SAMN04488528_10603</name>
</gene>
<dbReference type="AlphaFoldDB" id="A0A1I1B4C8"/>
<proteinExistence type="predicted"/>
<organism evidence="1 2">
    <name type="scientific">Clostridium frigidicarnis</name>
    <dbReference type="NCBI Taxonomy" id="84698"/>
    <lineage>
        <taxon>Bacteria</taxon>
        <taxon>Bacillati</taxon>
        <taxon>Bacillota</taxon>
        <taxon>Clostridia</taxon>
        <taxon>Eubacteriales</taxon>
        <taxon>Clostridiaceae</taxon>
        <taxon>Clostridium</taxon>
    </lineage>
</organism>
<evidence type="ECO:0000313" key="1">
    <source>
        <dbReference type="EMBL" id="SFB44622.1"/>
    </source>
</evidence>
<evidence type="ECO:0000313" key="2">
    <source>
        <dbReference type="Proteomes" id="UP000198619"/>
    </source>
</evidence>
<dbReference type="EMBL" id="FOKI01000060">
    <property type="protein sequence ID" value="SFB44622.1"/>
    <property type="molecule type" value="Genomic_DNA"/>
</dbReference>
<accession>A0A1I1B4C8</accession>
<dbReference type="InterPro" id="IPR012337">
    <property type="entry name" value="RNaseH-like_sf"/>
</dbReference>
<protein>
    <recommendedName>
        <fullName evidence="3">Integrase core domain-containing protein</fullName>
    </recommendedName>
</protein>
<dbReference type="SUPFAM" id="SSF53098">
    <property type="entry name" value="Ribonuclease H-like"/>
    <property type="match status" value="1"/>
</dbReference>
<name>A0A1I1B4C8_9CLOT</name>
<keyword evidence="2" id="KW-1185">Reference proteome</keyword>
<dbReference type="OrthoDB" id="9775203at2"/>
<dbReference type="STRING" id="84698.SAMN04488528_10603"/>
<evidence type="ECO:0008006" key="3">
    <source>
        <dbReference type="Google" id="ProtNLM"/>
    </source>
</evidence>
<reference evidence="1 2" key="1">
    <citation type="submission" date="2016-10" db="EMBL/GenBank/DDBJ databases">
        <authorList>
            <person name="de Groot N.N."/>
        </authorList>
    </citation>
    <scope>NUCLEOTIDE SEQUENCE [LARGE SCALE GENOMIC DNA]</scope>
    <source>
        <strain evidence="1 2">DSM 12271</strain>
    </source>
</reference>
<dbReference type="Proteomes" id="UP000198619">
    <property type="component" value="Unassembled WGS sequence"/>
</dbReference>
<sequence>MKYSPRYPLDGFQTIEEVLEWGDAFADWCNNKHYHSGLKFMTPSSRHNGGIGKIMNNRKRVYETAIELNLQRFKKGIRSWDTSEMVALNPTDEVKDKIKKSIV</sequence>